<keyword evidence="4" id="KW-0238">DNA-binding</keyword>
<dbReference type="GO" id="GO:0009295">
    <property type="term" value="C:nucleoid"/>
    <property type="evidence" value="ECO:0007669"/>
    <property type="project" value="UniProtKB-SubCell"/>
</dbReference>
<reference evidence="8 9" key="1">
    <citation type="journal article" date="2019" name="Environ. Microbiol.">
        <title>Species interactions and distinct microbial communities in high Arctic permafrost affected cryosols are associated with the CH4 and CO2 gas fluxes.</title>
        <authorList>
            <person name="Altshuler I."/>
            <person name="Hamel J."/>
            <person name="Turney S."/>
            <person name="Magnuson E."/>
            <person name="Levesque R."/>
            <person name="Greer C."/>
            <person name="Whyte L.G."/>
        </authorList>
    </citation>
    <scope>NUCLEOTIDE SEQUENCE [LARGE SCALE GENOMIC DNA]</scope>
    <source>
        <strain evidence="8 9">S06.C</strain>
    </source>
</reference>
<evidence type="ECO:0000313" key="9">
    <source>
        <dbReference type="Proteomes" id="UP000319212"/>
    </source>
</evidence>
<dbReference type="RefSeq" id="WP_140844141.1">
    <property type="nucleotide sequence ID" value="NZ_RCZI01000005.1"/>
</dbReference>
<evidence type="ECO:0000313" key="8">
    <source>
        <dbReference type="EMBL" id="TPG25436.1"/>
    </source>
</evidence>
<dbReference type="SUPFAM" id="SSF81273">
    <property type="entry name" value="H-NS histone-like proteins"/>
    <property type="match status" value="1"/>
</dbReference>
<dbReference type="GO" id="GO:0003677">
    <property type="term" value="F:DNA binding"/>
    <property type="evidence" value="ECO:0007669"/>
    <property type="project" value="UniProtKB-KW"/>
</dbReference>
<keyword evidence="3" id="KW-0963">Cytoplasm</keyword>
<evidence type="ECO:0000256" key="6">
    <source>
        <dbReference type="SAM" id="MobiDB-lite"/>
    </source>
</evidence>
<evidence type="ECO:0000256" key="4">
    <source>
        <dbReference type="ARBA" id="ARBA00023125"/>
    </source>
</evidence>
<feature type="coiled-coil region" evidence="5">
    <location>
        <begin position="5"/>
        <end position="32"/>
    </location>
</feature>
<accession>A0A502DMV9</accession>
<dbReference type="OrthoDB" id="5297879at2"/>
<organism evidence="8 9">
    <name type="scientific">Variovorax guangxiensis</name>
    <dbReference type="NCBI Taxonomy" id="1775474"/>
    <lineage>
        <taxon>Bacteria</taxon>
        <taxon>Pseudomonadati</taxon>
        <taxon>Pseudomonadota</taxon>
        <taxon>Betaproteobacteria</taxon>
        <taxon>Burkholderiales</taxon>
        <taxon>Comamonadaceae</taxon>
        <taxon>Variovorax</taxon>
    </lineage>
</organism>
<dbReference type="PANTHER" id="PTHR38097">
    <property type="match status" value="1"/>
</dbReference>
<dbReference type="AlphaFoldDB" id="A0A502DMV9"/>
<evidence type="ECO:0000259" key="7">
    <source>
        <dbReference type="SMART" id="SM00528"/>
    </source>
</evidence>
<comment type="caution">
    <text evidence="8">The sequence shown here is derived from an EMBL/GenBank/DDBJ whole genome shotgun (WGS) entry which is preliminary data.</text>
</comment>
<proteinExistence type="inferred from homology"/>
<keyword evidence="5" id="KW-0175">Coiled coil</keyword>
<evidence type="ECO:0000256" key="1">
    <source>
        <dbReference type="ARBA" id="ARBA00004453"/>
    </source>
</evidence>
<comment type="subcellular location">
    <subcellularLocation>
        <location evidence="1">Cytoplasm</location>
        <location evidence="1">Nucleoid</location>
    </subcellularLocation>
</comment>
<feature type="domain" description="DNA-binding protein H-NS-like C-terminal" evidence="7">
    <location>
        <begin position="65"/>
        <end position="109"/>
    </location>
</feature>
<dbReference type="Proteomes" id="UP000319212">
    <property type="component" value="Unassembled WGS sequence"/>
</dbReference>
<dbReference type="SMART" id="SM00528">
    <property type="entry name" value="HNS"/>
    <property type="match status" value="1"/>
</dbReference>
<feature type="region of interest" description="Disordered" evidence="6">
    <location>
        <begin position="61"/>
        <end position="91"/>
    </location>
</feature>
<evidence type="ECO:0000256" key="3">
    <source>
        <dbReference type="ARBA" id="ARBA00022490"/>
    </source>
</evidence>
<sequence>MATSLVDINAEIKKHEEQLAALRKQASDFRNQELIGIIDDIRKKIAEYGLTAADLKLSSRGPKTRAVKSTAPAKYRGPNGETWSGGRGRKPGWVMEALASGKSISDFEIN</sequence>
<dbReference type="PANTHER" id="PTHR38097:SF2">
    <property type="entry name" value="DNA-BINDING PROTEIN STPA"/>
    <property type="match status" value="1"/>
</dbReference>
<evidence type="ECO:0000256" key="5">
    <source>
        <dbReference type="SAM" id="Coils"/>
    </source>
</evidence>
<dbReference type="InterPro" id="IPR027444">
    <property type="entry name" value="H-NS_C_dom"/>
</dbReference>
<dbReference type="EMBL" id="RCZI01000005">
    <property type="protein sequence ID" value="TPG25436.1"/>
    <property type="molecule type" value="Genomic_DNA"/>
</dbReference>
<dbReference type="Pfam" id="PF00816">
    <property type="entry name" value="Histone_HNS"/>
    <property type="match status" value="1"/>
</dbReference>
<dbReference type="Gene3D" id="4.10.430.10">
    <property type="entry name" value="Histone-like protein H-NS, C-terminal domain"/>
    <property type="match status" value="1"/>
</dbReference>
<evidence type="ECO:0000256" key="2">
    <source>
        <dbReference type="ARBA" id="ARBA00010610"/>
    </source>
</evidence>
<comment type="similarity">
    <text evidence="2">Belongs to the histone-like protein H-NS family.</text>
</comment>
<name>A0A502DMV9_9BURK</name>
<protein>
    <submittedName>
        <fullName evidence="8">H-NS histone family protein</fullName>
    </submittedName>
</protein>
<gene>
    <name evidence="8" type="ORF">EAH82_18055</name>
</gene>
<dbReference type="InterPro" id="IPR037150">
    <property type="entry name" value="H-NS_C_dom_sf"/>
</dbReference>